<evidence type="ECO:0000256" key="1">
    <source>
        <dbReference type="SAM" id="SignalP"/>
    </source>
</evidence>
<dbReference type="RefSeq" id="WP_090295022.1">
    <property type="nucleotide sequence ID" value="NZ_FNKI01000002.1"/>
</dbReference>
<evidence type="ECO:0000313" key="2">
    <source>
        <dbReference type="EMBL" id="SDW19639.1"/>
    </source>
</evidence>
<reference evidence="3" key="1">
    <citation type="submission" date="2016-10" db="EMBL/GenBank/DDBJ databases">
        <authorList>
            <person name="Varghese N."/>
            <person name="Submissions S."/>
        </authorList>
    </citation>
    <scope>NUCLEOTIDE SEQUENCE [LARGE SCALE GENOMIC DNA]</scope>
    <source>
        <strain evidence="3">DSM 25030</strain>
    </source>
</reference>
<dbReference type="Pfam" id="PF09912">
    <property type="entry name" value="DUF2141"/>
    <property type="match status" value="1"/>
</dbReference>
<proteinExistence type="predicted"/>
<feature type="signal peptide" evidence="1">
    <location>
        <begin position="1"/>
        <end position="19"/>
    </location>
</feature>
<keyword evidence="1" id="KW-0732">Signal</keyword>
<feature type="chain" id="PRO_5011609987" evidence="1">
    <location>
        <begin position="20"/>
        <end position="139"/>
    </location>
</feature>
<dbReference type="EMBL" id="FNMY01000001">
    <property type="protein sequence ID" value="SDW19639.1"/>
    <property type="molecule type" value="Genomic_DNA"/>
</dbReference>
<gene>
    <name evidence="2" type="ORF">SAMN04487892_0686</name>
</gene>
<dbReference type="Proteomes" id="UP000199592">
    <property type="component" value="Unassembled WGS sequence"/>
</dbReference>
<dbReference type="OrthoDB" id="9788332at2"/>
<accession>A0A1H2RLX3</accession>
<dbReference type="AlphaFoldDB" id="A0A1H2RLX3"/>
<protein>
    <submittedName>
        <fullName evidence="2">Uncharacterized conserved protein, DUF2141 family</fullName>
    </submittedName>
</protein>
<sequence length="139" mass="14995">MKTVTLALSLFFVSIISMAQETKGVNIKVTIDNINSNEGKVVAGLHTQDTFMAGPGIQNLESTIENGKVVLTFTNVAPGSYAILTLHDENSNNRMDYQSNGMPAESYGMSGNDMSLGPPNFGSAKFEVGNEDIELNIRF</sequence>
<organism evidence="2 3">
    <name type="scientific">Flagellimonas zhangzhouensis</name>
    <dbReference type="NCBI Taxonomy" id="1073328"/>
    <lineage>
        <taxon>Bacteria</taxon>
        <taxon>Pseudomonadati</taxon>
        <taxon>Bacteroidota</taxon>
        <taxon>Flavobacteriia</taxon>
        <taxon>Flavobacteriales</taxon>
        <taxon>Flavobacteriaceae</taxon>
        <taxon>Flagellimonas</taxon>
    </lineage>
</organism>
<keyword evidence="3" id="KW-1185">Reference proteome</keyword>
<name>A0A1H2RLX3_9FLAO</name>
<evidence type="ECO:0000313" key="3">
    <source>
        <dbReference type="Proteomes" id="UP000199592"/>
    </source>
</evidence>
<dbReference type="InterPro" id="IPR018673">
    <property type="entry name" value="DUF2141"/>
</dbReference>